<keyword evidence="3" id="KW-1185">Reference proteome</keyword>
<feature type="transmembrane region" description="Helical" evidence="1">
    <location>
        <begin position="40"/>
        <end position="63"/>
    </location>
</feature>
<keyword evidence="1" id="KW-0472">Membrane</keyword>
<name>A0A4R7BU73_9HYPH</name>
<gene>
    <name evidence="2" type="ORF">EV668_3804</name>
</gene>
<sequence>MDDRAEAWDRRIAGLLRRLPARVSARIVWLRHPDRRLLRLTAGILLVIGGCLSILPVLGIWMLPLGLALIAEDSPGLKPRLESAARFCERLWHKLAPRSARRTPL</sequence>
<keyword evidence="1" id="KW-1133">Transmembrane helix</keyword>
<evidence type="ECO:0000256" key="1">
    <source>
        <dbReference type="SAM" id="Phobius"/>
    </source>
</evidence>
<evidence type="ECO:0000313" key="2">
    <source>
        <dbReference type="EMBL" id="TDR89314.1"/>
    </source>
</evidence>
<evidence type="ECO:0000313" key="3">
    <source>
        <dbReference type="Proteomes" id="UP000295122"/>
    </source>
</evidence>
<dbReference type="AlphaFoldDB" id="A0A4R7BU73"/>
<organism evidence="2 3">
    <name type="scientific">Enterovirga rhinocerotis</name>
    <dbReference type="NCBI Taxonomy" id="1339210"/>
    <lineage>
        <taxon>Bacteria</taxon>
        <taxon>Pseudomonadati</taxon>
        <taxon>Pseudomonadota</taxon>
        <taxon>Alphaproteobacteria</taxon>
        <taxon>Hyphomicrobiales</taxon>
        <taxon>Methylobacteriaceae</taxon>
        <taxon>Enterovirga</taxon>
    </lineage>
</organism>
<dbReference type="RefSeq" id="WP_133772938.1">
    <property type="nucleotide sequence ID" value="NZ_SNZR01000014.1"/>
</dbReference>
<keyword evidence="1" id="KW-0812">Transmembrane</keyword>
<dbReference type="Proteomes" id="UP000295122">
    <property type="component" value="Unassembled WGS sequence"/>
</dbReference>
<comment type="caution">
    <text evidence="2">The sequence shown here is derived from an EMBL/GenBank/DDBJ whole genome shotgun (WGS) entry which is preliminary data.</text>
</comment>
<proteinExistence type="predicted"/>
<accession>A0A4R7BU73</accession>
<protein>
    <submittedName>
        <fullName evidence="2">Uncharacterized protein</fullName>
    </submittedName>
</protein>
<dbReference type="OrthoDB" id="5959103at2"/>
<reference evidence="2 3" key="1">
    <citation type="submission" date="2019-03" db="EMBL/GenBank/DDBJ databases">
        <title>Genomic Encyclopedia of Type Strains, Phase IV (KMG-IV): sequencing the most valuable type-strain genomes for metagenomic binning, comparative biology and taxonomic classification.</title>
        <authorList>
            <person name="Goeker M."/>
        </authorList>
    </citation>
    <scope>NUCLEOTIDE SEQUENCE [LARGE SCALE GENOMIC DNA]</scope>
    <source>
        <strain evidence="2 3">DSM 25903</strain>
    </source>
</reference>
<dbReference type="EMBL" id="SNZR01000014">
    <property type="protein sequence ID" value="TDR89314.1"/>
    <property type="molecule type" value="Genomic_DNA"/>
</dbReference>